<accession>A0A1V1PA02</accession>
<dbReference type="AlphaFoldDB" id="A0A1V1PA02"/>
<sequence length="218" mass="24631">MIKKSNDFQMNTPLIRIWNTGGIGLILCMLICFAFSSAQADIYDGLVAWYPFDGDAKDASGNGNHGIIYNAILTEDRFGNTDSSYYFDGTDDYIEAFSDENEHITITTFSISFWANWSGNEHQMPIGIHGLKGVSKGYIYFNNSDFLVNFDGDSNYYPNNNALIKQKWALYTVTYDGTYLKLYVNASLKNSTEKNTKYITLFVLDGAIQLKTIISRVH</sequence>
<name>A0A1V1PA02_9BACT</name>
<proteinExistence type="predicted"/>
<dbReference type="InterPro" id="IPR013320">
    <property type="entry name" value="ConA-like_dom_sf"/>
</dbReference>
<evidence type="ECO:0000313" key="2">
    <source>
        <dbReference type="Proteomes" id="UP000189670"/>
    </source>
</evidence>
<organism evidence="1 2">
    <name type="scientific">Candidatus Magnetoglobus multicellularis str. Araruama</name>
    <dbReference type="NCBI Taxonomy" id="890399"/>
    <lineage>
        <taxon>Bacteria</taxon>
        <taxon>Pseudomonadati</taxon>
        <taxon>Thermodesulfobacteriota</taxon>
        <taxon>Desulfobacteria</taxon>
        <taxon>Desulfobacterales</taxon>
        <taxon>Desulfobacteraceae</taxon>
        <taxon>Candidatus Magnetoglobus</taxon>
    </lineage>
</organism>
<evidence type="ECO:0000313" key="1">
    <source>
        <dbReference type="EMBL" id="ETR71650.1"/>
    </source>
</evidence>
<dbReference type="Pfam" id="PF13385">
    <property type="entry name" value="Laminin_G_3"/>
    <property type="match status" value="1"/>
</dbReference>
<protein>
    <recommendedName>
        <fullName evidence="3">LamG domain-containing protein</fullName>
    </recommendedName>
</protein>
<dbReference type="Gene3D" id="2.60.120.200">
    <property type="match status" value="1"/>
</dbReference>
<reference evidence="2" key="1">
    <citation type="submission" date="2012-11" db="EMBL/GenBank/DDBJ databases">
        <authorList>
            <person name="Lucero-Rivera Y.E."/>
            <person name="Tovar-Ramirez D."/>
        </authorList>
    </citation>
    <scope>NUCLEOTIDE SEQUENCE [LARGE SCALE GENOMIC DNA]</scope>
    <source>
        <strain evidence="2">Araruama</strain>
    </source>
</reference>
<dbReference type="SUPFAM" id="SSF49899">
    <property type="entry name" value="Concanavalin A-like lectins/glucanases"/>
    <property type="match status" value="1"/>
</dbReference>
<dbReference type="Proteomes" id="UP000189670">
    <property type="component" value="Unassembled WGS sequence"/>
</dbReference>
<evidence type="ECO:0008006" key="3">
    <source>
        <dbReference type="Google" id="ProtNLM"/>
    </source>
</evidence>
<comment type="caution">
    <text evidence="1">The sequence shown here is derived from an EMBL/GenBank/DDBJ whole genome shotgun (WGS) entry which is preliminary data.</text>
</comment>
<dbReference type="EMBL" id="ATBP01000242">
    <property type="protein sequence ID" value="ETR71650.1"/>
    <property type="molecule type" value="Genomic_DNA"/>
</dbReference>
<gene>
    <name evidence="1" type="ORF">OMM_02331</name>
</gene>